<dbReference type="EMBL" id="FNCK01000014">
    <property type="protein sequence ID" value="SDG54303.1"/>
    <property type="molecule type" value="Genomic_DNA"/>
</dbReference>
<dbReference type="GO" id="GO:0019262">
    <property type="term" value="P:N-acetylneuraminate catabolic process"/>
    <property type="evidence" value="ECO:0007669"/>
    <property type="project" value="UniProtKB-UniRule"/>
</dbReference>
<dbReference type="GO" id="GO:0005975">
    <property type="term" value="P:carbohydrate metabolic process"/>
    <property type="evidence" value="ECO:0007669"/>
    <property type="project" value="UniProtKB-UniRule"/>
</dbReference>
<evidence type="ECO:0000256" key="7">
    <source>
        <dbReference type="HAMAP-Rule" id="MF_01235"/>
    </source>
</evidence>
<evidence type="ECO:0000256" key="6">
    <source>
        <dbReference type="ARBA" id="ARBA00023277"/>
    </source>
</evidence>
<evidence type="ECO:0000256" key="2">
    <source>
        <dbReference type="ARBA" id="ARBA00002147"/>
    </source>
</evidence>
<dbReference type="CDD" id="cd04729">
    <property type="entry name" value="NanE"/>
    <property type="match status" value="1"/>
</dbReference>
<accession>A0A1G7V3F3</accession>
<dbReference type="GO" id="GO:0006053">
    <property type="term" value="P:N-acetylmannosamine catabolic process"/>
    <property type="evidence" value="ECO:0007669"/>
    <property type="project" value="TreeGrafter"/>
</dbReference>
<dbReference type="STRING" id="120956.SAMN05421791_11419"/>
<keyword evidence="6 7" id="KW-0119">Carbohydrate metabolism</keyword>
<dbReference type="HAMAP" id="MF_01235">
    <property type="entry name" value="ManNAc6P_epimer"/>
    <property type="match status" value="1"/>
</dbReference>
<keyword evidence="5 7" id="KW-0413">Isomerase</keyword>
<name>A0A1G7V3F3_9LACT</name>
<dbReference type="Gene3D" id="3.20.20.70">
    <property type="entry name" value="Aldolase class I"/>
    <property type="match status" value="1"/>
</dbReference>
<dbReference type="AlphaFoldDB" id="A0A1G7V3F3"/>
<sequence>MDRESFINQVKGGLIVSCQALPDEPLYSKQGGVMPLMAKAALQAGAVGIRANTIRDIEEIKEVCSLPIIGIIKRDYPPQEPFITATMREVDELASIGVDVIALDCTFRPRHDGLNINDFIRKVKTKYPDQLLMADISNFEEGLNAYQAGVHFIGTTLSGYTSYTKSEEDKPNFDLIKKLVNEGIPVIAEGHINTPDQAAYIQDLGVISMVVGSAITRPLEIAKRFVDALK</sequence>
<dbReference type="InterPro" id="IPR007260">
    <property type="entry name" value="NanE"/>
</dbReference>
<gene>
    <name evidence="7" type="primary">nanE</name>
    <name evidence="8" type="ORF">SAMN05421791_11419</name>
</gene>
<reference evidence="8 9" key="1">
    <citation type="submission" date="2016-10" db="EMBL/GenBank/DDBJ databases">
        <authorList>
            <person name="de Groot N.N."/>
        </authorList>
    </citation>
    <scope>NUCLEOTIDE SEQUENCE [LARGE SCALE GENOMIC DNA]</scope>
    <source>
        <strain evidence="8 9">ATCC BAA-466</strain>
    </source>
</reference>
<dbReference type="FunFam" id="3.20.20.70:FF:000035">
    <property type="entry name" value="Putative N-acetylmannosamine-6-phosphate 2-epimerase"/>
    <property type="match status" value="1"/>
</dbReference>
<dbReference type="PANTHER" id="PTHR36204:SF1">
    <property type="entry name" value="N-ACETYLMANNOSAMINE-6-PHOSPHATE 2-EPIMERASE-RELATED"/>
    <property type="match status" value="1"/>
</dbReference>
<dbReference type="PANTHER" id="PTHR36204">
    <property type="entry name" value="N-ACETYLMANNOSAMINE-6-PHOSPHATE 2-EPIMERASE-RELATED"/>
    <property type="match status" value="1"/>
</dbReference>
<evidence type="ECO:0000256" key="4">
    <source>
        <dbReference type="ARBA" id="ARBA00007439"/>
    </source>
</evidence>
<evidence type="ECO:0000313" key="9">
    <source>
        <dbReference type="Proteomes" id="UP000199708"/>
    </source>
</evidence>
<dbReference type="NCBIfam" id="NF002231">
    <property type="entry name" value="PRK01130.1"/>
    <property type="match status" value="1"/>
</dbReference>
<dbReference type="Pfam" id="PF04131">
    <property type="entry name" value="NanE"/>
    <property type="match status" value="1"/>
</dbReference>
<dbReference type="GO" id="GO:0047465">
    <property type="term" value="F:N-acylglucosamine-6-phosphate 2-epimerase activity"/>
    <property type="evidence" value="ECO:0007669"/>
    <property type="project" value="UniProtKB-EC"/>
</dbReference>
<protein>
    <recommendedName>
        <fullName evidence="7">Putative N-acetylmannosamine-6-phosphate 2-epimerase</fullName>
        <ecNumber evidence="7">5.1.3.9</ecNumber>
    </recommendedName>
    <alternativeName>
        <fullName evidence="7">ManNAc-6-P epimerase</fullName>
    </alternativeName>
</protein>
<evidence type="ECO:0000256" key="1">
    <source>
        <dbReference type="ARBA" id="ARBA00000056"/>
    </source>
</evidence>
<comment type="similarity">
    <text evidence="4 7">Belongs to the NanE family.</text>
</comment>
<comment type="catalytic activity">
    <reaction evidence="1 7">
        <text>an N-acyl-D-glucosamine 6-phosphate = an N-acyl-D-mannosamine 6-phosphate</text>
        <dbReference type="Rhea" id="RHEA:23932"/>
        <dbReference type="ChEBI" id="CHEBI:57599"/>
        <dbReference type="ChEBI" id="CHEBI:57666"/>
        <dbReference type="EC" id="5.1.3.9"/>
    </reaction>
</comment>
<comment type="function">
    <text evidence="2 7">Converts N-acetylmannosamine-6-phosphate (ManNAc-6-P) to N-acetylglucosamine-6-phosphate (GlcNAc-6-P).</text>
</comment>
<dbReference type="SUPFAM" id="SSF51366">
    <property type="entry name" value="Ribulose-phoshate binding barrel"/>
    <property type="match status" value="1"/>
</dbReference>
<dbReference type="InterPro" id="IPR013785">
    <property type="entry name" value="Aldolase_TIM"/>
</dbReference>
<dbReference type="InterPro" id="IPR011060">
    <property type="entry name" value="RibuloseP-bd_barrel"/>
</dbReference>
<dbReference type="GO" id="GO:0005829">
    <property type="term" value="C:cytosol"/>
    <property type="evidence" value="ECO:0007669"/>
    <property type="project" value="TreeGrafter"/>
</dbReference>
<keyword evidence="9" id="KW-1185">Reference proteome</keyword>
<dbReference type="EC" id="5.1.3.9" evidence="7"/>
<evidence type="ECO:0000256" key="5">
    <source>
        <dbReference type="ARBA" id="ARBA00023235"/>
    </source>
</evidence>
<evidence type="ECO:0000256" key="3">
    <source>
        <dbReference type="ARBA" id="ARBA00005081"/>
    </source>
</evidence>
<comment type="pathway">
    <text evidence="3 7">Amino-sugar metabolism; N-acetylneuraminate degradation; D-fructose 6-phosphate from N-acetylneuraminate: step 3/5.</text>
</comment>
<evidence type="ECO:0000313" key="8">
    <source>
        <dbReference type="EMBL" id="SDG54303.1"/>
    </source>
</evidence>
<dbReference type="Proteomes" id="UP000199708">
    <property type="component" value="Unassembled WGS sequence"/>
</dbReference>
<dbReference type="UniPathway" id="UPA00629">
    <property type="reaction ID" value="UER00682"/>
</dbReference>
<proteinExistence type="inferred from homology"/>
<organism evidence="8 9">
    <name type="scientific">Facklamia miroungae</name>
    <dbReference type="NCBI Taxonomy" id="120956"/>
    <lineage>
        <taxon>Bacteria</taxon>
        <taxon>Bacillati</taxon>
        <taxon>Bacillota</taxon>
        <taxon>Bacilli</taxon>
        <taxon>Lactobacillales</taxon>
        <taxon>Aerococcaceae</taxon>
        <taxon>Facklamia</taxon>
    </lineage>
</organism>